<gene>
    <name evidence="6" type="ORF">Amon01_000450900</name>
</gene>
<keyword evidence="3" id="KW-0804">Transcription</keyword>
<dbReference type="InterPro" id="IPR038635">
    <property type="entry name" value="CCR4-NOT_su2/3/5_C_sf"/>
</dbReference>
<sequence length="376" mass="40868">MSTWGDLSNGFDSRQSNMAYSAAAGAPPPGGLQRSGVTNFNDQFPALGSTGLTNNNNTGINPNKKLTNLSPAAQLAQQLNQSHQHQLHQQSTPEPQQTSPHGSQKQNALSILNAIKQRNGSASSSTTPLPPGLTGVGGSPSTVKPSKSPSNIITSTAGATDESITVQDNANNSNNNNHDPSNTISVGAANLPDVKKSETVEEEVELTDVEKYGLRGLLPLLKNEMNDITLLATGLDLNMLGLDMSSKEPLSKTFASPWLETSRSEVEPLFSCPPSFKIDSSSMVGVENRINTFNDETLFFIFYSKPRDILQELVARELNNRNWRYHKDLQVWLTKDSSVEPTPNGPGSEHGTYIFFDPTSWEYVTKEFVLNYSSII</sequence>
<dbReference type="Pfam" id="PF04153">
    <property type="entry name" value="NOT2_3_5_C"/>
    <property type="match status" value="1"/>
</dbReference>
<dbReference type="Gene3D" id="2.30.30.1020">
    <property type="entry name" value="CCR4-NOT complex subunit 2/3/5, C-terminal domain"/>
    <property type="match status" value="1"/>
</dbReference>
<evidence type="ECO:0000256" key="4">
    <source>
        <dbReference type="SAM" id="MobiDB-lite"/>
    </source>
</evidence>
<feature type="compositionally biased region" description="Polar residues" evidence="4">
    <location>
        <begin position="151"/>
        <end position="168"/>
    </location>
</feature>
<evidence type="ECO:0000256" key="3">
    <source>
        <dbReference type="ARBA" id="ARBA00023163"/>
    </source>
</evidence>
<dbReference type="InterPro" id="IPR007282">
    <property type="entry name" value="NOT2/3/5_C"/>
</dbReference>
<dbReference type="InterPro" id="IPR040168">
    <property type="entry name" value="Not2/3/5"/>
</dbReference>
<organism evidence="6 7">
    <name type="scientific">Ambrosiozyma monospora</name>
    <name type="common">Yeast</name>
    <name type="synonym">Endomycopsis monosporus</name>
    <dbReference type="NCBI Taxonomy" id="43982"/>
    <lineage>
        <taxon>Eukaryota</taxon>
        <taxon>Fungi</taxon>
        <taxon>Dikarya</taxon>
        <taxon>Ascomycota</taxon>
        <taxon>Saccharomycotina</taxon>
        <taxon>Pichiomycetes</taxon>
        <taxon>Pichiales</taxon>
        <taxon>Pichiaceae</taxon>
        <taxon>Ambrosiozyma</taxon>
    </lineage>
</organism>
<protein>
    <submittedName>
        <fullName evidence="6">Unnamed protein product</fullName>
    </submittedName>
</protein>
<dbReference type="Proteomes" id="UP001165063">
    <property type="component" value="Unassembled WGS sequence"/>
</dbReference>
<dbReference type="EMBL" id="BSXU01002190">
    <property type="protein sequence ID" value="GMG35197.1"/>
    <property type="molecule type" value="Genomic_DNA"/>
</dbReference>
<comment type="caution">
    <text evidence="6">The sequence shown here is derived from an EMBL/GenBank/DDBJ whole genome shotgun (WGS) entry which is preliminary data.</text>
</comment>
<name>A0A9W7DHA0_AMBMO</name>
<feature type="compositionally biased region" description="Low complexity" evidence="4">
    <location>
        <begin position="139"/>
        <end position="150"/>
    </location>
</feature>
<evidence type="ECO:0000256" key="1">
    <source>
        <dbReference type="ARBA" id="ARBA00007682"/>
    </source>
</evidence>
<feature type="region of interest" description="Disordered" evidence="4">
    <location>
        <begin position="21"/>
        <end position="106"/>
    </location>
</feature>
<accession>A0A9W7DHA0</accession>
<dbReference type="OrthoDB" id="25391at2759"/>
<feature type="domain" description="NOT2/NOT3/NOT5 C-terminal" evidence="5">
    <location>
        <begin position="252"/>
        <end position="374"/>
    </location>
</feature>
<dbReference type="AlphaFoldDB" id="A0A9W7DHA0"/>
<reference evidence="6" key="1">
    <citation type="submission" date="2023-04" db="EMBL/GenBank/DDBJ databases">
        <title>Ambrosiozyma monospora NBRC 1965.</title>
        <authorList>
            <person name="Ichikawa N."/>
            <person name="Sato H."/>
            <person name="Tonouchi N."/>
        </authorList>
    </citation>
    <scope>NUCLEOTIDE SEQUENCE</scope>
    <source>
        <strain evidence="6">NBRC 1965</strain>
    </source>
</reference>
<dbReference type="GO" id="GO:0006355">
    <property type="term" value="P:regulation of DNA-templated transcription"/>
    <property type="evidence" value="ECO:0007669"/>
    <property type="project" value="InterPro"/>
</dbReference>
<evidence type="ECO:0000313" key="6">
    <source>
        <dbReference type="EMBL" id="GMG35197.1"/>
    </source>
</evidence>
<evidence type="ECO:0000256" key="2">
    <source>
        <dbReference type="ARBA" id="ARBA00023015"/>
    </source>
</evidence>
<keyword evidence="2" id="KW-0805">Transcription regulation</keyword>
<evidence type="ECO:0000313" key="7">
    <source>
        <dbReference type="Proteomes" id="UP001165063"/>
    </source>
</evidence>
<evidence type="ECO:0000259" key="5">
    <source>
        <dbReference type="Pfam" id="PF04153"/>
    </source>
</evidence>
<feature type="compositionally biased region" description="Low complexity" evidence="4">
    <location>
        <begin position="48"/>
        <end position="63"/>
    </location>
</feature>
<dbReference type="GO" id="GO:0030015">
    <property type="term" value="C:CCR4-NOT core complex"/>
    <property type="evidence" value="ECO:0007669"/>
    <property type="project" value="InterPro"/>
</dbReference>
<keyword evidence="7" id="KW-1185">Reference proteome</keyword>
<feature type="compositionally biased region" description="Low complexity" evidence="4">
    <location>
        <begin position="70"/>
        <end position="100"/>
    </location>
</feature>
<feature type="region of interest" description="Disordered" evidence="4">
    <location>
        <begin position="118"/>
        <end position="196"/>
    </location>
</feature>
<dbReference type="PANTHER" id="PTHR23326">
    <property type="entry name" value="CCR4 NOT-RELATED"/>
    <property type="match status" value="1"/>
</dbReference>
<comment type="similarity">
    <text evidence="1">Belongs to the CNOT2/3/5 family.</text>
</comment>
<proteinExistence type="inferred from homology"/>
<dbReference type="GO" id="GO:0000289">
    <property type="term" value="P:nuclear-transcribed mRNA poly(A) tail shortening"/>
    <property type="evidence" value="ECO:0007669"/>
    <property type="project" value="UniProtKB-ARBA"/>
</dbReference>